<keyword evidence="2" id="KW-1185">Reference proteome</keyword>
<gene>
    <name evidence="1" type="ORF">STSP2_02392</name>
</gene>
<reference evidence="2" key="1">
    <citation type="submission" date="2017-02" db="EMBL/GenBank/DDBJ databases">
        <title>Comparative genomics and description of representatives of a novel lineage of planctomycetes thriving in anoxic sediments.</title>
        <authorList>
            <person name="Spring S."/>
            <person name="Bunk B."/>
            <person name="Sproer C."/>
        </authorList>
    </citation>
    <scope>NUCLEOTIDE SEQUENCE [LARGE SCALE GENOMIC DNA]</scope>
    <source>
        <strain evidence="2">ST-NAGAB-D1</strain>
    </source>
</reference>
<dbReference type="EMBL" id="CP019791">
    <property type="protein sequence ID" value="AQT69205.1"/>
    <property type="molecule type" value="Genomic_DNA"/>
</dbReference>
<dbReference type="KEGG" id="alus:STSP2_02392"/>
<evidence type="ECO:0000313" key="1">
    <source>
        <dbReference type="EMBL" id="AQT69205.1"/>
    </source>
</evidence>
<sequence>MANYYLKDFLTLKPKDLLQLYFGNKGLLMDFAWGQELIVDDLAEAILALTDPALVQYEFRTIYKWANEGGIAALIDEARSPLHGSLELGEKLGELENEHARAMYMWLNHDDVFSHAIDLREWESRRGKNHYYVGPGIPCDGEDEQVRQKLGATVAEYFKRQSKGKKCKVEYYMRTNPDRHYFFANPEDSVKGFRKYRDDSEDVIIRAAYRPIFQVIFEYNAEDGDLAVHARSKKAKDKMFEAMCTEVLGFKEPPNAATEVFDLSCLKDGKFRFAEDPEMPVESITLKMVMLNLNKGTDQRITLEASPHKGDNRQVEGMMQKTYLAHGVKLEDVFVRKAKIEIKFKPVNMHKVGRITFTVGYPQYSDLSDDEKSEMARRYLRKWGILVKHKAMSESTNVA</sequence>
<accession>A0A1U9NMZ5</accession>
<protein>
    <submittedName>
        <fullName evidence="1">Uncharacterized protein</fullName>
    </submittedName>
</protein>
<evidence type="ECO:0000313" key="2">
    <source>
        <dbReference type="Proteomes" id="UP000189674"/>
    </source>
</evidence>
<dbReference type="STRING" id="1936003.STSP2_02392"/>
<dbReference type="OrthoDB" id="9178262at2"/>
<dbReference type="AlphaFoldDB" id="A0A1U9NMZ5"/>
<name>A0A1U9NMZ5_9BACT</name>
<dbReference type="RefSeq" id="WP_146662802.1">
    <property type="nucleotide sequence ID" value="NZ_CP019791.1"/>
</dbReference>
<proteinExistence type="predicted"/>
<organism evidence="1 2">
    <name type="scientific">Anaerohalosphaera lusitana</name>
    <dbReference type="NCBI Taxonomy" id="1936003"/>
    <lineage>
        <taxon>Bacteria</taxon>
        <taxon>Pseudomonadati</taxon>
        <taxon>Planctomycetota</taxon>
        <taxon>Phycisphaerae</taxon>
        <taxon>Sedimentisphaerales</taxon>
        <taxon>Anaerohalosphaeraceae</taxon>
        <taxon>Anaerohalosphaera</taxon>
    </lineage>
</organism>
<dbReference type="Proteomes" id="UP000189674">
    <property type="component" value="Chromosome"/>
</dbReference>